<accession>A0A8K0JNX6</accession>
<dbReference type="EMBL" id="JABELV010000026">
    <property type="protein sequence ID" value="KAG7562748.1"/>
    <property type="molecule type" value="Genomic_DNA"/>
</dbReference>
<dbReference type="InterPro" id="IPR029063">
    <property type="entry name" value="SAM-dependent_MTases_sf"/>
</dbReference>
<feature type="compositionally biased region" description="Low complexity" evidence="1">
    <location>
        <begin position="621"/>
        <end position="636"/>
    </location>
</feature>
<feature type="compositionally biased region" description="Low complexity" evidence="1">
    <location>
        <begin position="88"/>
        <end position="105"/>
    </location>
</feature>
<dbReference type="PANTHER" id="PTHR14614">
    <property type="entry name" value="HEPATOCELLULAR CARCINOMA-ASSOCIATED ANTIGEN"/>
    <property type="match status" value="1"/>
</dbReference>
<feature type="region of interest" description="Disordered" evidence="1">
    <location>
        <begin position="69"/>
        <end position="112"/>
    </location>
</feature>
<feature type="compositionally biased region" description="Polar residues" evidence="1">
    <location>
        <begin position="576"/>
        <end position="620"/>
    </location>
</feature>
<evidence type="ECO:0000313" key="3">
    <source>
        <dbReference type="Proteomes" id="UP000812966"/>
    </source>
</evidence>
<comment type="caution">
    <text evidence="2">The sequence shown here is derived from an EMBL/GenBank/DDBJ whole genome shotgun (WGS) entry which is preliminary data.</text>
</comment>
<feature type="region of interest" description="Disordered" evidence="1">
    <location>
        <begin position="543"/>
        <end position="562"/>
    </location>
</feature>
<feature type="compositionally biased region" description="Low complexity" evidence="1">
    <location>
        <begin position="376"/>
        <end position="385"/>
    </location>
</feature>
<proteinExistence type="predicted"/>
<feature type="compositionally biased region" description="Polar residues" evidence="1">
    <location>
        <begin position="69"/>
        <end position="87"/>
    </location>
</feature>
<evidence type="ECO:0000313" key="2">
    <source>
        <dbReference type="EMBL" id="KAG7562748.1"/>
    </source>
</evidence>
<sequence length="728" mass="79109">MEQVRPAAIMTYPHDLPTIFLPPLPRQSLNTLSPLTPDIITSHVAHLRTLLVPSIYGVDIAASNTKAGSSSKAAAQDGAQSPVTSPLSRSVESSASHISAASQSSTTPRDSEAGHVVLDEFERDWAEKWLHGLITRGEGWLAEVEPEEDQDDDELELEQGRTAEMDESTEAEWAAYTAREKVLMDASALISSLAGCAAGGGITRDLVFPLNLSRSKHVEDASYHERKNTQADTDPSTAASEIVLKIYDAPLSDHTSVGVQTWGSAILLGRIYALDPWKYLMPSDLPSSSTPPEGVTRDPRILELGAGTGVMSILTRRILDHIGMKGRGKVLATDYHPLVLENLSKCIRLNFPNDGEAREHPDGHTKKGSKRRSRSRSILSAGSGSAEVQHKRGNAVGGTGVPGLESMLLDWSTFPGIVDEWSGSTQTTSTNTPANGPGDWTLPESISHTDSLLTEQMRDTLNSPWDLIIAADCVYDTRHAGMIRDVVKWCLRLPELNERDEIVREGGVLHLLSPIRPTYAAETESIVRAFPASHLLPSRAERRARHEALRKNPSNEIVAGSNGLLSTLSARLSRLHTNTTSSSGRSTPNNDMHTRQHVPSTNNSSGRATPRSSAPISSAMTGGTATKTTTTTTTTTYSPQTSRQSGTESKSETSLEPASDSGPTEPLDHQVDPFGLAVDMEEILAEDMGSGRSGSWVLATTQRRELQRMRGSGRSDEVEYWWWEIRWC</sequence>
<dbReference type="GO" id="GO:0008757">
    <property type="term" value="F:S-adenosylmethionine-dependent methyltransferase activity"/>
    <property type="evidence" value="ECO:0007669"/>
    <property type="project" value="UniProtKB-ARBA"/>
</dbReference>
<gene>
    <name evidence="2" type="ORF">FFLO_01809</name>
</gene>
<feature type="region of interest" description="Disordered" evidence="1">
    <location>
        <begin position="576"/>
        <end position="670"/>
    </location>
</feature>
<feature type="region of interest" description="Disordered" evidence="1">
    <location>
        <begin position="422"/>
        <end position="441"/>
    </location>
</feature>
<dbReference type="OrthoDB" id="433955at2759"/>
<feature type="compositionally biased region" description="Polar residues" evidence="1">
    <location>
        <begin position="422"/>
        <end position="434"/>
    </location>
</feature>
<dbReference type="AlphaFoldDB" id="A0A8K0JNX6"/>
<feature type="compositionally biased region" description="Polar residues" evidence="1">
    <location>
        <begin position="637"/>
        <end position="656"/>
    </location>
</feature>
<dbReference type="SUPFAM" id="SSF53335">
    <property type="entry name" value="S-adenosyl-L-methionine-dependent methyltransferases"/>
    <property type="match status" value="1"/>
</dbReference>
<keyword evidence="3" id="KW-1185">Reference proteome</keyword>
<evidence type="ECO:0000256" key="1">
    <source>
        <dbReference type="SAM" id="MobiDB-lite"/>
    </source>
</evidence>
<dbReference type="Gene3D" id="3.40.50.150">
    <property type="entry name" value="Vaccinia Virus protein VP39"/>
    <property type="match status" value="1"/>
</dbReference>
<feature type="region of interest" description="Disordered" evidence="1">
    <location>
        <begin position="353"/>
        <end position="397"/>
    </location>
</feature>
<dbReference type="PANTHER" id="PTHR14614:SF142">
    <property type="entry name" value="FAM86 N-TERMINAL DOMAIN-CONTAINING PROTEIN"/>
    <property type="match status" value="1"/>
</dbReference>
<reference evidence="2" key="1">
    <citation type="submission" date="2020-04" db="EMBL/GenBank/DDBJ databases">
        <title>Analysis of mating type loci in Filobasidium floriforme.</title>
        <authorList>
            <person name="Nowrousian M."/>
        </authorList>
    </citation>
    <scope>NUCLEOTIDE SEQUENCE</scope>
    <source>
        <strain evidence="2">CBS 6242</strain>
    </source>
</reference>
<dbReference type="InterPro" id="IPR019410">
    <property type="entry name" value="Methyltransf_16"/>
</dbReference>
<dbReference type="Proteomes" id="UP000812966">
    <property type="component" value="Unassembled WGS sequence"/>
</dbReference>
<feature type="compositionally biased region" description="Basic and acidic residues" evidence="1">
    <location>
        <begin position="355"/>
        <end position="365"/>
    </location>
</feature>
<protein>
    <submittedName>
        <fullName evidence="2">Uncharacterized protein</fullName>
    </submittedName>
</protein>
<feature type="compositionally biased region" description="Basic residues" evidence="1">
    <location>
        <begin position="366"/>
        <end position="375"/>
    </location>
</feature>
<name>A0A8K0JNX6_9TREE</name>
<organism evidence="2 3">
    <name type="scientific">Filobasidium floriforme</name>
    <dbReference type="NCBI Taxonomy" id="5210"/>
    <lineage>
        <taxon>Eukaryota</taxon>
        <taxon>Fungi</taxon>
        <taxon>Dikarya</taxon>
        <taxon>Basidiomycota</taxon>
        <taxon>Agaricomycotina</taxon>
        <taxon>Tremellomycetes</taxon>
        <taxon>Filobasidiales</taxon>
        <taxon>Filobasidiaceae</taxon>
        <taxon>Filobasidium</taxon>
    </lineage>
</organism>